<dbReference type="Proteomes" id="UP000095287">
    <property type="component" value="Unplaced"/>
</dbReference>
<dbReference type="WBParaSite" id="L893_g22754.t1">
    <property type="protein sequence ID" value="L893_g22754.t1"/>
    <property type="gene ID" value="L893_g22754"/>
</dbReference>
<reference evidence="2" key="1">
    <citation type="submission" date="2016-11" db="UniProtKB">
        <authorList>
            <consortium name="WormBaseParasite"/>
        </authorList>
    </citation>
    <scope>IDENTIFICATION</scope>
</reference>
<evidence type="ECO:0000313" key="2">
    <source>
        <dbReference type="WBParaSite" id="L893_g22754.t1"/>
    </source>
</evidence>
<evidence type="ECO:0000313" key="1">
    <source>
        <dbReference type="Proteomes" id="UP000095287"/>
    </source>
</evidence>
<protein>
    <submittedName>
        <fullName evidence="2">Uncharacterized protein</fullName>
    </submittedName>
</protein>
<organism evidence="1 2">
    <name type="scientific">Steinernema glaseri</name>
    <dbReference type="NCBI Taxonomy" id="37863"/>
    <lineage>
        <taxon>Eukaryota</taxon>
        <taxon>Metazoa</taxon>
        <taxon>Ecdysozoa</taxon>
        <taxon>Nematoda</taxon>
        <taxon>Chromadorea</taxon>
        <taxon>Rhabditida</taxon>
        <taxon>Tylenchina</taxon>
        <taxon>Panagrolaimomorpha</taxon>
        <taxon>Strongyloidoidea</taxon>
        <taxon>Steinernematidae</taxon>
        <taxon>Steinernema</taxon>
    </lineage>
</organism>
<keyword evidence="1" id="KW-1185">Reference proteome</keyword>
<proteinExistence type="predicted"/>
<sequence length="82" mass="9559">MLHSYPVALFRSTAMVSSRTIKELAVFGGLIFTMHFAYYKIQNNESLVHPDQRQELFYVRWMKEKIPALRGIGIQEGDEKKP</sequence>
<dbReference type="AlphaFoldDB" id="A0A1I7Z472"/>
<accession>A0A1I7Z472</accession>
<name>A0A1I7Z472_9BILA</name>